<reference evidence="1 2" key="1">
    <citation type="submission" date="2020-08" db="EMBL/GenBank/DDBJ databases">
        <title>Genomic Encyclopedia of Type Strains, Phase IV (KMG-IV): sequencing the most valuable type-strain genomes for metagenomic binning, comparative biology and taxonomic classification.</title>
        <authorList>
            <person name="Goeker M."/>
        </authorList>
    </citation>
    <scope>NUCLEOTIDE SEQUENCE [LARGE SCALE GENOMIC DNA]</scope>
    <source>
        <strain evidence="1 2">DSM 43350</strain>
    </source>
</reference>
<evidence type="ECO:0000313" key="2">
    <source>
        <dbReference type="Proteomes" id="UP000591537"/>
    </source>
</evidence>
<name>A0A7W9TF88_9ACTN</name>
<dbReference type="Pfam" id="PF05402">
    <property type="entry name" value="PqqD"/>
    <property type="match status" value="1"/>
</dbReference>
<dbReference type="EMBL" id="JACHGV010000006">
    <property type="protein sequence ID" value="MBB6078332.1"/>
    <property type="molecule type" value="Genomic_DNA"/>
</dbReference>
<proteinExistence type="predicted"/>
<keyword evidence="2" id="KW-1185">Reference proteome</keyword>
<protein>
    <recommendedName>
        <fullName evidence="3">Lasso peptide biosynthesis PqqD family chaperone</fullName>
    </recommendedName>
</protein>
<dbReference type="Gene3D" id="1.10.10.1150">
    <property type="entry name" value="Coenzyme PQQ synthesis protein D (PqqD)"/>
    <property type="match status" value="1"/>
</dbReference>
<dbReference type="InterPro" id="IPR008792">
    <property type="entry name" value="PQQD"/>
</dbReference>
<organism evidence="1 2">
    <name type="scientific">Streptomyces paradoxus</name>
    <dbReference type="NCBI Taxonomy" id="66375"/>
    <lineage>
        <taxon>Bacteria</taxon>
        <taxon>Bacillati</taxon>
        <taxon>Actinomycetota</taxon>
        <taxon>Actinomycetes</taxon>
        <taxon>Kitasatosporales</taxon>
        <taxon>Streptomycetaceae</taxon>
        <taxon>Streptomyces</taxon>
    </lineage>
</organism>
<evidence type="ECO:0000313" key="1">
    <source>
        <dbReference type="EMBL" id="MBB6078332.1"/>
    </source>
</evidence>
<dbReference type="InterPro" id="IPR041881">
    <property type="entry name" value="PqqD_sf"/>
</dbReference>
<evidence type="ECO:0008006" key="3">
    <source>
        <dbReference type="Google" id="ProtNLM"/>
    </source>
</evidence>
<sequence length="77" mass="8422">MSTTDTDDGTVLLDERTGRYWQLNSTGGHVLRQLLGGYEPTGIAAELADRYGIGLEQAERDVTAVIERLRASELVIS</sequence>
<accession>A0A7W9TF88</accession>
<dbReference type="RefSeq" id="WP_313674249.1">
    <property type="nucleotide sequence ID" value="NZ_BAAARS010000007.1"/>
</dbReference>
<dbReference type="Proteomes" id="UP000591537">
    <property type="component" value="Unassembled WGS sequence"/>
</dbReference>
<gene>
    <name evidence="1" type="ORF">HNR57_004264</name>
</gene>
<dbReference type="AlphaFoldDB" id="A0A7W9TF88"/>
<dbReference type="NCBIfam" id="NF033530">
    <property type="entry name" value="lasso_PqqD_Strm"/>
    <property type="match status" value="1"/>
</dbReference>
<comment type="caution">
    <text evidence="1">The sequence shown here is derived from an EMBL/GenBank/DDBJ whole genome shotgun (WGS) entry which is preliminary data.</text>
</comment>